<dbReference type="PROSITE" id="PS01127">
    <property type="entry name" value="EF_TS_2"/>
    <property type="match status" value="1"/>
</dbReference>
<dbReference type="NCBIfam" id="TIGR00116">
    <property type="entry name" value="tsf"/>
    <property type="match status" value="1"/>
</dbReference>
<proteinExistence type="inferred from homology"/>
<keyword evidence="3 5" id="KW-0251">Elongation factor</keyword>
<dbReference type="AlphaFoldDB" id="A0A9X4RN45"/>
<name>A0A9X4RN45_9BACT</name>
<dbReference type="Pfam" id="PF00889">
    <property type="entry name" value="EF_TS"/>
    <property type="match status" value="1"/>
</dbReference>
<comment type="similarity">
    <text evidence="1 5 6">Belongs to the EF-Ts family.</text>
</comment>
<dbReference type="HAMAP" id="MF_00050">
    <property type="entry name" value="EF_Ts"/>
    <property type="match status" value="1"/>
</dbReference>
<dbReference type="Gene3D" id="1.10.286.20">
    <property type="match status" value="1"/>
</dbReference>
<dbReference type="SUPFAM" id="SSF46934">
    <property type="entry name" value="UBA-like"/>
    <property type="match status" value="1"/>
</dbReference>
<dbReference type="InterPro" id="IPR036402">
    <property type="entry name" value="EF-Ts_dimer_sf"/>
</dbReference>
<sequence>MNITSQMVKELRDKTNAGMMDCKKALTETGGDMEKAVDLLRQKGLAVAQKRAGRATSEGLVETFIQDSGKLGVMVEVNCETDFVAKSDAFIEFAKNVATQVAETATASPAELLEQKFVKNPALTIQDMLNELVAKLGENIGIKRFAKFNEGVLETYIHAGGKLGVMVELACDNDAAAKNADFIEFAKNICMHIAAANPVSISREEVPADLAERERNIFIQQAIDSGKPANIAEKMVGGKMDRFFAESCLLEQKFVKNPDISIQDLLKEVAAKLGANISIKRFARFQVGA</sequence>
<gene>
    <name evidence="5 9" type="primary">tsf</name>
    <name evidence="9" type="ORF">OLX77_11980</name>
</gene>
<dbReference type="FunFam" id="1.10.286.20:FF:000001">
    <property type="entry name" value="Elongation factor Ts"/>
    <property type="match status" value="1"/>
</dbReference>
<comment type="caution">
    <text evidence="9">The sequence shown here is derived from an EMBL/GenBank/DDBJ whole genome shotgun (WGS) entry which is preliminary data.</text>
</comment>
<dbReference type="Proteomes" id="UP001154240">
    <property type="component" value="Unassembled WGS sequence"/>
</dbReference>
<feature type="domain" description="Translation elongation factor EFTs/EF1B dimerisation" evidence="8">
    <location>
        <begin position="72"/>
        <end position="288"/>
    </location>
</feature>
<dbReference type="CDD" id="cd14275">
    <property type="entry name" value="UBA_EF-Ts"/>
    <property type="match status" value="1"/>
</dbReference>
<keyword evidence="10" id="KW-1185">Reference proteome</keyword>
<dbReference type="InterPro" id="IPR009060">
    <property type="entry name" value="UBA-like_sf"/>
</dbReference>
<evidence type="ECO:0000256" key="4">
    <source>
        <dbReference type="ARBA" id="ARBA00022917"/>
    </source>
</evidence>
<reference evidence="9" key="2">
    <citation type="submission" date="2022-10" db="EMBL/GenBank/DDBJ databases">
        <authorList>
            <person name="Aronson H.S."/>
        </authorList>
    </citation>
    <scope>NUCLEOTIDE SEQUENCE</scope>
    <source>
        <strain evidence="9">RS19-109</strain>
    </source>
</reference>
<dbReference type="PANTHER" id="PTHR11741:SF0">
    <property type="entry name" value="ELONGATION FACTOR TS, MITOCHONDRIAL"/>
    <property type="match status" value="1"/>
</dbReference>
<dbReference type="SUPFAM" id="SSF54713">
    <property type="entry name" value="Elongation factor Ts (EF-Ts), dimerisation domain"/>
    <property type="match status" value="2"/>
</dbReference>
<dbReference type="Gene3D" id="1.10.8.10">
    <property type="entry name" value="DNA helicase RuvA subunit, C-terminal domain"/>
    <property type="match status" value="1"/>
</dbReference>
<dbReference type="PROSITE" id="PS01126">
    <property type="entry name" value="EF_TS_1"/>
    <property type="match status" value="1"/>
</dbReference>
<evidence type="ECO:0000256" key="7">
    <source>
        <dbReference type="RuleBase" id="RU000643"/>
    </source>
</evidence>
<dbReference type="PANTHER" id="PTHR11741">
    <property type="entry name" value="ELONGATION FACTOR TS"/>
    <property type="match status" value="1"/>
</dbReference>
<accession>A0A9X4RN45</accession>
<dbReference type="FunFam" id="1.10.8.10:FF:000001">
    <property type="entry name" value="Elongation factor Ts"/>
    <property type="match status" value="1"/>
</dbReference>
<feature type="region of interest" description="Involved in Mg(2+) ion dislocation from EF-Tu" evidence="5">
    <location>
        <begin position="81"/>
        <end position="84"/>
    </location>
</feature>
<comment type="function">
    <text evidence="5 6">Associates with the EF-Tu.GDP complex and induces the exchange of GDP to GTP. It remains bound to the aminoacyl-tRNA.EF-Tu.GTP complex up to the GTP hydrolysis stage on the ribosome.</text>
</comment>
<protein>
    <recommendedName>
        <fullName evidence="2 5">Elongation factor Ts</fullName>
        <shortName evidence="5">EF-Ts</shortName>
    </recommendedName>
</protein>
<evidence type="ECO:0000259" key="8">
    <source>
        <dbReference type="Pfam" id="PF00889"/>
    </source>
</evidence>
<evidence type="ECO:0000256" key="5">
    <source>
        <dbReference type="HAMAP-Rule" id="MF_00050"/>
    </source>
</evidence>
<dbReference type="RefSeq" id="WP_307633838.1">
    <property type="nucleotide sequence ID" value="NZ_JAPHEH010000001.1"/>
</dbReference>
<dbReference type="EMBL" id="JAPHEH010000001">
    <property type="protein sequence ID" value="MDG4476873.1"/>
    <property type="molecule type" value="Genomic_DNA"/>
</dbReference>
<evidence type="ECO:0000313" key="9">
    <source>
        <dbReference type="EMBL" id="MDG4476873.1"/>
    </source>
</evidence>
<dbReference type="GO" id="GO:0005737">
    <property type="term" value="C:cytoplasm"/>
    <property type="evidence" value="ECO:0007669"/>
    <property type="project" value="UniProtKB-SubCell"/>
</dbReference>
<comment type="subcellular location">
    <subcellularLocation>
        <location evidence="5 7">Cytoplasm</location>
    </subcellularLocation>
</comment>
<evidence type="ECO:0000256" key="6">
    <source>
        <dbReference type="RuleBase" id="RU000642"/>
    </source>
</evidence>
<evidence type="ECO:0000256" key="2">
    <source>
        <dbReference type="ARBA" id="ARBA00016956"/>
    </source>
</evidence>
<keyword evidence="4 5" id="KW-0648">Protein biosynthesis</keyword>
<evidence type="ECO:0000256" key="1">
    <source>
        <dbReference type="ARBA" id="ARBA00005532"/>
    </source>
</evidence>
<dbReference type="Gene3D" id="3.30.479.20">
    <property type="entry name" value="Elongation factor Ts, dimerisation domain"/>
    <property type="match status" value="2"/>
</dbReference>
<reference evidence="9" key="1">
    <citation type="journal article" date="2022" name="bioRxiv">
        <title>Thiovibrio frasassiensisgen. nov., sp. nov., an autotrophic, elemental sulfur disproportionating bacterium isolated from sulfidic karst sediment, and proposal of Thiovibrionaceae fam. nov.</title>
        <authorList>
            <person name="Aronson H."/>
            <person name="Thomas C."/>
            <person name="Bhattacharyya M."/>
            <person name="Eckstein S."/>
            <person name="Jensen S."/>
            <person name="Barco R."/>
            <person name="Macalady J."/>
            <person name="Amend J."/>
        </authorList>
    </citation>
    <scope>NUCLEOTIDE SEQUENCE</scope>
    <source>
        <strain evidence="9">RS19-109</strain>
    </source>
</reference>
<dbReference type="InterPro" id="IPR018101">
    <property type="entry name" value="Transl_elong_Ts_CS"/>
</dbReference>
<dbReference type="InterPro" id="IPR001816">
    <property type="entry name" value="Transl_elong_EFTs/EF1B"/>
</dbReference>
<evidence type="ECO:0000313" key="10">
    <source>
        <dbReference type="Proteomes" id="UP001154240"/>
    </source>
</evidence>
<organism evidence="9 10">
    <name type="scientific">Thiovibrio frasassiensis</name>
    <dbReference type="NCBI Taxonomy" id="2984131"/>
    <lineage>
        <taxon>Bacteria</taxon>
        <taxon>Pseudomonadati</taxon>
        <taxon>Thermodesulfobacteriota</taxon>
        <taxon>Desulfobulbia</taxon>
        <taxon>Desulfobulbales</taxon>
        <taxon>Thiovibrionaceae</taxon>
        <taxon>Thiovibrio</taxon>
    </lineage>
</organism>
<keyword evidence="5" id="KW-0963">Cytoplasm</keyword>
<evidence type="ECO:0000256" key="3">
    <source>
        <dbReference type="ARBA" id="ARBA00022768"/>
    </source>
</evidence>
<dbReference type="InterPro" id="IPR014039">
    <property type="entry name" value="Transl_elong_EFTs/EF1B_dimer"/>
</dbReference>
<dbReference type="GO" id="GO:0003746">
    <property type="term" value="F:translation elongation factor activity"/>
    <property type="evidence" value="ECO:0007669"/>
    <property type="project" value="UniProtKB-UniRule"/>
</dbReference>